<keyword evidence="2" id="KW-1185">Reference proteome</keyword>
<name>A0A4Y2T771_ARAVE</name>
<organism evidence="1 2">
    <name type="scientific">Araneus ventricosus</name>
    <name type="common">Orbweaver spider</name>
    <name type="synonym">Epeira ventricosa</name>
    <dbReference type="NCBI Taxonomy" id="182803"/>
    <lineage>
        <taxon>Eukaryota</taxon>
        <taxon>Metazoa</taxon>
        <taxon>Ecdysozoa</taxon>
        <taxon>Arthropoda</taxon>
        <taxon>Chelicerata</taxon>
        <taxon>Arachnida</taxon>
        <taxon>Araneae</taxon>
        <taxon>Araneomorphae</taxon>
        <taxon>Entelegynae</taxon>
        <taxon>Araneoidea</taxon>
        <taxon>Araneidae</taxon>
        <taxon>Araneus</taxon>
    </lineage>
</organism>
<gene>
    <name evidence="1" type="primary">LHX3</name>
    <name evidence="1" type="ORF">AVEN_124677_1</name>
</gene>
<dbReference type="AlphaFoldDB" id="A0A4Y2T771"/>
<evidence type="ECO:0000313" key="2">
    <source>
        <dbReference type="Proteomes" id="UP000499080"/>
    </source>
</evidence>
<keyword evidence="1" id="KW-0238">DNA-binding</keyword>
<proteinExistence type="predicted"/>
<dbReference type="GO" id="GO:0003677">
    <property type="term" value="F:DNA binding"/>
    <property type="evidence" value="ECO:0007669"/>
    <property type="project" value="UniProtKB-KW"/>
</dbReference>
<keyword evidence="1" id="KW-0371">Homeobox</keyword>
<dbReference type="EMBL" id="BGPR01026606">
    <property type="protein sequence ID" value="GBN96468.1"/>
    <property type="molecule type" value="Genomic_DNA"/>
</dbReference>
<accession>A0A4Y2T771</accession>
<protein>
    <submittedName>
        <fullName evidence="1">LIM/homeobox protein Lhx3</fullName>
    </submittedName>
</protein>
<sequence length="39" mass="4395">MDMENLVYKMQSMIHEKGGHIQGSSHILAEEVILLNKGL</sequence>
<comment type="caution">
    <text evidence="1">The sequence shown here is derived from an EMBL/GenBank/DDBJ whole genome shotgun (WGS) entry which is preliminary data.</text>
</comment>
<dbReference type="Proteomes" id="UP000499080">
    <property type="component" value="Unassembled WGS sequence"/>
</dbReference>
<reference evidence="1 2" key="1">
    <citation type="journal article" date="2019" name="Sci. Rep.">
        <title>Orb-weaving spider Araneus ventricosus genome elucidates the spidroin gene catalogue.</title>
        <authorList>
            <person name="Kono N."/>
            <person name="Nakamura H."/>
            <person name="Ohtoshi R."/>
            <person name="Moran D.A.P."/>
            <person name="Shinohara A."/>
            <person name="Yoshida Y."/>
            <person name="Fujiwara M."/>
            <person name="Mori M."/>
            <person name="Tomita M."/>
            <person name="Arakawa K."/>
        </authorList>
    </citation>
    <scope>NUCLEOTIDE SEQUENCE [LARGE SCALE GENOMIC DNA]</scope>
</reference>
<feature type="non-terminal residue" evidence="1">
    <location>
        <position position="39"/>
    </location>
</feature>
<evidence type="ECO:0000313" key="1">
    <source>
        <dbReference type="EMBL" id="GBN96468.1"/>
    </source>
</evidence>